<comment type="cofactor">
    <cofactor evidence="8">
        <name>Zn(2+)</name>
        <dbReference type="ChEBI" id="CHEBI:29105"/>
    </cofactor>
    <text evidence="8">Binds 1 zinc ion per subunit.</text>
</comment>
<dbReference type="InterPro" id="IPR028883">
    <property type="entry name" value="tRNA_aden_deaminase"/>
</dbReference>
<evidence type="ECO:0000259" key="9">
    <source>
        <dbReference type="PROSITE" id="PS51747"/>
    </source>
</evidence>
<dbReference type="InterPro" id="IPR016192">
    <property type="entry name" value="APOBEC/CMP_deaminase_Zn-bd"/>
</dbReference>
<feature type="binding site" evidence="8">
    <location>
        <position position="88"/>
    </location>
    <ligand>
        <name>Zn(2+)</name>
        <dbReference type="ChEBI" id="CHEBI:29105"/>
        <note>catalytic</note>
    </ligand>
</feature>
<keyword evidence="5 8" id="KW-0378">Hydrolase</keyword>
<dbReference type="FunFam" id="3.40.140.10:FF:000005">
    <property type="entry name" value="tRNA-specific adenosine deaminase"/>
    <property type="match status" value="1"/>
</dbReference>
<evidence type="ECO:0000256" key="1">
    <source>
        <dbReference type="ARBA" id="ARBA00010669"/>
    </source>
</evidence>
<organism evidence="11 13">
    <name type="scientific">Weissella cibaria</name>
    <dbReference type="NCBI Taxonomy" id="137591"/>
    <lineage>
        <taxon>Bacteria</taxon>
        <taxon>Bacillati</taxon>
        <taxon>Bacillota</taxon>
        <taxon>Bacilli</taxon>
        <taxon>Lactobacillales</taxon>
        <taxon>Lactobacillaceae</taxon>
        <taxon>Weissella</taxon>
    </lineage>
</organism>
<accession>A0A0D1LEX4</accession>
<dbReference type="PANTHER" id="PTHR11079">
    <property type="entry name" value="CYTOSINE DEAMINASE FAMILY MEMBER"/>
    <property type="match status" value="1"/>
</dbReference>
<feature type="binding site" evidence="8">
    <location>
        <position position="58"/>
    </location>
    <ligand>
        <name>Zn(2+)</name>
        <dbReference type="ChEBI" id="CHEBI:29105"/>
        <note>catalytic</note>
    </ligand>
</feature>
<dbReference type="SUPFAM" id="SSF53927">
    <property type="entry name" value="Cytidine deaminase-like"/>
    <property type="match status" value="1"/>
</dbReference>
<evidence type="ECO:0000256" key="2">
    <source>
        <dbReference type="ARBA" id="ARBA00011738"/>
    </source>
</evidence>
<dbReference type="PROSITE" id="PS51747">
    <property type="entry name" value="CYT_DCMP_DEAMINASES_2"/>
    <property type="match status" value="1"/>
</dbReference>
<dbReference type="Gene3D" id="3.40.140.10">
    <property type="entry name" value="Cytidine Deaminase, domain 2"/>
    <property type="match status" value="1"/>
</dbReference>
<dbReference type="InterPro" id="IPR016193">
    <property type="entry name" value="Cytidine_deaminase-like"/>
</dbReference>
<comment type="catalytic activity">
    <reaction evidence="7 8">
        <text>adenosine(34) in tRNA + H2O + H(+) = inosine(34) in tRNA + NH4(+)</text>
        <dbReference type="Rhea" id="RHEA:43168"/>
        <dbReference type="Rhea" id="RHEA-COMP:10373"/>
        <dbReference type="Rhea" id="RHEA-COMP:10374"/>
        <dbReference type="ChEBI" id="CHEBI:15377"/>
        <dbReference type="ChEBI" id="CHEBI:15378"/>
        <dbReference type="ChEBI" id="CHEBI:28938"/>
        <dbReference type="ChEBI" id="CHEBI:74411"/>
        <dbReference type="ChEBI" id="CHEBI:82852"/>
        <dbReference type="EC" id="3.5.4.33"/>
    </reaction>
</comment>
<dbReference type="PROSITE" id="PS00903">
    <property type="entry name" value="CYT_DCMP_DEAMINASES_1"/>
    <property type="match status" value="1"/>
</dbReference>
<dbReference type="GO" id="GO:0052717">
    <property type="term" value="F:tRNA-specific adenosine-34 deaminase activity"/>
    <property type="evidence" value="ECO:0007669"/>
    <property type="project" value="UniProtKB-UniRule"/>
</dbReference>
<dbReference type="PANTHER" id="PTHR11079:SF202">
    <property type="entry name" value="TRNA-SPECIFIC ADENOSINE DEAMINASE"/>
    <property type="match status" value="1"/>
</dbReference>
<feature type="active site" description="Proton donor" evidence="8">
    <location>
        <position position="60"/>
    </location>
</feature>
<feature type="domain" description="CMP/dCMP-type deaminase" evidence="9">
    <location>
        <begin position="7"/>
        <end position="132"/>
    </location>
</feature>
<dbReference type="EMBL" id="CP020928">
    <property type="protein sequence ID" value="AWF96498.1"/>
    <property type="molecule type" value="Genomic_DNA"/>
</dbReference>
<dbReference type="NCBIfam" id="NF008113">
    <property type="entry name" value="PRK10860.1"/>
    <property type="match status" value="1"/>
</dbReference>
<dbReference type="InterPro" id="IPR002125">
    <property type="entry name" value="CMP_dCMP_dom"/>
</dbReference>
<dbReference type="Proteomes" id="UP000193588">
    <property type="component" value="Unassembled WGS sequence"/>
</dbReference>
<protein>
    <recommendedName>
        <fullName evidence="8">tRNA-specific adenosine deaminase</fullName>
        <ecNumber evidence="8">3.5.4.33</ecNumber>
    </recommendedName>
</protein>
<evidence type="ECO:0000256" key="5">
    <source>
        <dbReference type="ARBA" id="ARBA00022801"/>
    </source>
</evidence>
<keyword evidence="13" id="KW-1185">Reference proteome</keyword>
<comment type="subunit">
    <text evidence="2 8">Homodimer.</text>
</comment>
<reference evidence="11 13" key="1">
    <citation type="journal article" date="2015" name="Microbiology (Mosc.)">
        <title>Genomics of the Weissella cibaria species with an examination of its metabolic traits.</title>
        <authorList>
            <person name="Lynch K.M."/>
            <person name="Lucid A."/>
            <person name="Arendt E.K."/>
            <person name="Sleator R.D."/>
            <person name="Lucey B."/>
            <person name="Coffey A."/>
        </authorList>
    </citation>
    <scope>NUCLEOTIDE SEQUENCE [LARGE SCALE GENOMIC DNA]</scope>
    <source>
        <strain evidence="11 13">MG1</strain>
    </source>
</reference>
<dbReference type="EC" id="3.5.4.33" evidence="8"/>
<reference evidence="12 14" key="2">
    <citation type="submission" date="2017-04" db="EMBL/GenBank/DDBJ databases">
        <title>The genome sequence of Weissella cibaria isolated from wild Drosophila.</title>
        <authorList>
            <person name="Ricks N.J."/>
            <person name="Carroll C."/>
            <person name="Walters A."/>
            <person name="Newell P.D."/>
            <person name="Chaston J.M."/>
        </authorList>
    </citation>
    <scope>NUCLEOTIDE SEQUENCE [LARGE SCALE GENOMIC DNA]</scope>
    <source>
        <strain evidence="12 14">DmW_103</strain>
    </source>
</reference>
<evidence type="ECO:0000313" key="15">
    <source>
        <dbReference type="Proteomes" id="UP000244870"/>
    </source>
</evidence>
<dbReference type="Pfam" id="PF00383">
    <property type="entry name" value="dCMP_cyt_deam_1"/>
    <property type="match status" value="1"/>
</dbReference>
<dbReference type="CDD" id="cd01285">
    <property type="entry name" value="nucleoside_deaminase"/>
    <property type="match status" value="1"/>
</dbReference>
<evidence type="ECO:0000256" key="4">
    <source>
        <dbReference type="ARBA" id="ARBA00022723"/>
    </source>
</evidence>
<dbReference type="RefSeq" id="WP_010369448.1">
    <property type="nucleotide sequence ID" value="NZ_BJEF01000001.1"/>
</dbReference>
<keyword evidence="4 8" id="KW-0479">Metal-binding</keyword>
<dbReference type="EMBL" id="NDXJ01000013">
    <property type="protein sequence ID" value="OSP88965.1"/>
    <property type="molecule type" value="Genomic_DNA"/>
</dbReference>
<evidence type="ECO:0000313" key="13">
    <source>
        <dbReference type="Proteomes" id="UP000032287"/>
    </source>
</evidence>
<dbReference type="PATRIC" id="fig|137591.25.peg.2134"/>
<dbReference type="EMBL" id="JWHU01000042">
    <property type="protein sequence ID" value="KIU19140.1"/>
    <property type="molecule type" value="Genomic_DNA"/>
</dbReference>
<dbReference type="Proteomes" id="UP000244870">
    <property type="component" value="Chromosome"/>
</dbReference>
<comment type="similarity">
    <text evidence="1">Belongs to the cytidine and deoxycytidylate deaminase family. ADAT2 subfamily.</text>
</comment>
<evidence type="ECO:0000313" key="14">
    <source>
        <dbReference type="Proteomes" id="UP000193588"/>
    </source>
</evidence>
<evidence type="ECO:0000313" key="11">
    <source>
        <dbReference type="EMBL" id="KIU19140.1"/>
    </source>
</evidence>
<dbReference type="Proteomes" id="UP000032287">
    <property type="component" value="Unassembled WGS sequence"/>
</dbReference>
<dbReference type="GO" id="GO:0008270">
    <property type="term" value="F:zinc ion binding"/>
    <property type="evidence" value="ECO:0007669"/>
    <property type="project" value="UniProtKB-UniRule"/>
</dbReference>
<evidence type="ECO:0000256" key="6">
    <source>
        <dbReference type="ARBA" id="ARBA00022833"/>
    </source>
</evidence>
<evidence type="ECO:0000256" key="7">
    <source>
        <dbReference type="ARBA" id="ARBA00048045"/>
    </source>
</evidence>
<dbReference type="STRING" id="137591.AO080_03610"/>
<keyword evidence="6 8" id="KW-0862">Zinc</keyword>
<dbReference type="HAMAP" id="MF_00972">
    <property type="entry name" value="tRNA_aden_deaminase"/>
    <property type="match status" value="1"/>
</dbReference>
<evidence type="ECO:0000256" key="8">
    <source>
        <dbReference type="HAMAP-Rule" id="MF_00972"/>
    </source>
</evidence>
<feature type="binding site" evidence="8">
    <location>
        <position position="91"/>
    </location>
    <ligand>
        <name>Zn(2+)</name>
        <dbReference type="ChEBI" id="CHEBI:29105"/>
        <note>catalytic</note>
    </ligand>
</feature>
<evidence type="ECO:0000256" key="3">
    <source>
        <dbReference type="ARBA" id="ARBA00022694"/>
    </source>
</evidence>
<sequence>MSELTPEQVDYFMGEAIKEAKKAGALGEVPIGAVVVQHGEIIGRGFNLRERLEDASQHAELQAITEANRLVKSWRLPDAQLFVTLEPCIMCAGIIQQSRISDVYYGAEDPKAGAVHSMYHILEDERLNHQVHVHQGIREQESGDMLRNFFREIRKQKKAEKKARRAAELAAQETPNAFAEK</sequence>
<dbReference type="GO" id="GO:0002100">
    <property type="term" value="P:tRNA wobble adenosine to inosine editing"/>
    <property type="evidence" value="ECO:0007669"/>
    <property type="project" value="UniProtKB-UniRule"/>
</dbReference>
<reference evidence="10 15" key="3">
    <citation type="submission" date="2017-04" db="EMBL/GenBank/DDBJ databases">
        <title>Weissella cibaria strain m2 complete genome.</title>
        <authorList>
            <person name="Pan Q."/>
            <person name="Tan M."/>
            <person name="Yao F."/>
            <person name="Su S."/>
        </authorList>
    </citation>
    <scope>NUCLEOTIDE SEQUENCE [LARGE SCALE GENOMIC DNA]</scope>
    <source>
        <strain evidence="10 15">M2</strain>
    </source>
</reference>
<dbReference type="OrthoDB" id="9802676at2"/>
<comment type="function">
    <text evidence="8">Catalyzes the deamination of adenosine to inosine at the wobble position 34 of tRNA(Arg2).</text>
</comment>
<dbReference type="eggNOG" id="COG0590">
    <property type="taxonomic scope" value="Bacteria"/>
</dbReference>
<evidence type="ECO:0000313" key="12">
    <source>
        <dbReference type="EMBL" id="OSP88965.1"/>
    </source>
</evidence>
<dbReference type="AlphaFoldDB" id="A0A0D1LEX4"/>
<dbReference type="GeneID" id="66961619"/>
<keyword evidence="3 8" id="KW-0819">tRNA processing</keyword>
<name>A0A0D1LEX4_9LACO</name>
<proteinExistence type="inferred from homology"/>
<evidence type="ECO:0000313" key="10">
    <source>
        <dbReference type="EMBL" id="AWF96498.1"/>
    </source>
</evidence>
<gene>
    <name evidence="8 11" type="primary">tadA</name>
    <name evidence="10" type="ORF">B6254_2138</name>
    <name evidence="12" type="ORF">B9D04_08660</name>
    <name evidence="11" type="ORF">QX99_02171</name>
</gene>